<name>A0A2Z4Y6R9_SUMC1</name>
<protein>
    <submittedName>
        <fullName evidence="1">Uncharacterized protein</fullName>
    </submittedName>
</protein>
<dbReference type="KEGG" id="schv:BRCON_1625"/>
<dbReference type="AlphaFoldDB" id="A0A2Z4Y6R9"/>
<dbReference type="EMBL" id="CP030759">
    <property type="protein sequence ID" value="AXA36402.1"/>
    <property type="molecule type" value="Genomic_DNA"/>
</dbReference>
<sequence length="64" mass="7094">MLERISEKVSLLFAVRVWQKKVNSAVAGANEGACARETAKMANGYGRWGDWRFHWSSPPNGCPA</sequence>
<proteinExistence type="predicted"/>
<dbReference type="Proteomes" id="UP000262583">
    <property type="component" value="Chromosome"/>
</dbReference>
<reference evidence="1 2" key="1">
    <citation type="submission" date="2018-05" db="EMBL/GenBank/DDBJ databases">
        <title>A metagenomic window into the 2 km-deep terrestrial subsurface aquifer revealed taxonomically and functionally diverse microbial community comprising novel uncultured bacterial lineages.</title>
        <authorList>
            <person name="Kadnikov V.V."/>
            <person name="Mardanov A.V."/>
            <person name="Beletsky A.V."/>
            <person name="Banks D."/>
            <person name="Pimenov N.V."/>
            <person name="Frank Y.A."/>
            <person name="Karnachuk O.V."/>
            <person name="Ravin N.V."/>
        </authorList>
    </citation>
    <scope>NUCLEOTIDE SEQUENCE [LARGE SCALE GENOMIC DNA]</scope>
    <source>
        <strain evidence="1">BY</strain>
    </source>
</reference>
<organism evidence="1 2">
    <name type="scientific">Sumerlaea chitinivorans</name>
    <dbReference type="NCBI Taxonomy" id="2250252"/>
    <lineage>
        <taxon>Bacteria</taxon>
        <taxon>Candidatus Sumerlaeota</taxon>
        <taxon>Candidatus Sumerlaeia</taxon>
        <taxon>Candidatus Sumerlaeales</taxon>
        <taxon>Candidatus Sumerlaeaceae</taxon>
        <taxon>Candidatus Sumerlaea</taxon>
    </lineage>
</organism>
<accession>A0A2Z4Y6R9</accession>
<evidence type="ECO:0000313" key="1">
    <source>
        <dbReference type="EMBL" id="AXA36402.1"/>
    </source>
</evidence>
<gene>
    <name evidence="1" type="ORF">BRCON_1625</name>
</gene>
<evidence type="ECO:0000313" key="2">
    <source>
        <dbReference type="Proteomes" id="UP000262583"/>
    </source>
</evidence>